<evidence type="ECO:0000256" key="2">
    <source>
        <dbReference type="ARBA" id="ARBA00022723"/>
    </source>
</evidence>
<dbReference type="PROSITE" id="PS51891">
    <property type="entry name" value="CENP_V_GFA"/>
    <property type="match status" value="1"/>
</dbReference>
<dbReference type="SUPFAM" id="SSF51316">
    <property type="entry name" value="Mss4-like"/>
    <property type="match status" value="1"/>
</dbReference>
<dbReference type="Gene3D" id="3.90.1590.10">
    <property type="entry name" value="glutathione-dependent formaldehyde- activating enzyme (gfa)"/>
    <property type="match status" value="1"/>
</dbReference>
<keyword evidence="2" id="KW-0479">Metal-binding</keyword>
<dbReference type="InterPro" id="IPR006913">
    <property type="entry name" value="CENP-V/GFA"/>
</dbReference>
<protein>
    <recommendedName>
        <fullName evidence="5">CENP-V/GFA domain-containing protein</fullName>
    </recommendedName>
</protein>
<dbReference type="Proteomes" id="UP000444174">
    <property type="component" value="Unassembled WGS sequence"/>
</dbReference>
<organism evidence="6 7">
    <name type="scientific">Tritonibacter litoralis</name>
    <dbReference type="NCBI Taxonomy" id="2662264"/>
    <lineage>
        <taxon>Bacteria</taxon>
        <taxon>Pseudomonadati</taxon>
        <taxon>Pseudomonadota</taxon>
        <taxon>Alphaproteobacteria</taxon>
        <taxon>Rhodobacterales</taxon>
        <taxon>Paracoccaceae</taxon>
        <taxon>Tritonibacter</taxon>
    </lineage>
</organism>
<dbReference type="GO" id="GO:0016846">
    <property type="term" value="F:carbon-sulfur lyase activity"/>
    <property type="evidence" value="ECO:0007669"/>
    <property type="project" value="InterPro"/>
</dbReference>
<keyword evidence="3" id="KW-0862">Zinc</keyword>
<comment type="caution">
    <text evidence="6">The sequence shown here is derived from an EMBL/GenBank/DDBJ whole genome shotgun (WGS) entry which is preliminary data.</text>
</comment>
<feature type="domain" description="CENP-V/GFA" evidence="5">
    <location>
        <begin position="4"/>
        <end position="123"/>
    </location>
</feature>
<keyword evidence="7" id="KW-1185">Reference proteome</keyword>
<accession>A0A843YF95</accession>
<dbReference type="PANTHER" id="PTHR33337">
    <property type="entry name" value="GFA DOMAIN-CONTAINING PROTEIN"/>
    <property type="match status" value="1"/>
</dbReference>
<evidence type="ECO:0000313" key="6">
    <source>
        <dbReference type="EMBL" id="MQQ08345.1"/>
    </source>
</evidence>
<keyword evidence="4" id="KW-0456">Lyase</keyword>
<dbReference type="GO" id="GO:0046872">
    <property type="term" value="F:metal ion binding"/>
    <property type="evidence" value="ECO:0007669"/>
    <property type="project" value="UniProtKB-KW"/>
</dbReference>
<evidence type="ECO:0000259" key="5">
    <source>
        <dbReference type="PROSITE" id="PS51891"/>
    </source>
</evidence>
<dbReference type="PANTHER" id="PTHR33337:SF40">
    <property type="entry name" value="CENP-V_GFA DOMAIN-CONTAINING PROTEIN-RELATED"/>
    <property type="match status" value="1"/>
</dbReference>
<evidence type="ECO:0000256" key="1">
    <source>
        <dbReference type="ARBA" id="ARBA00005495"/>
    </source>
</evidence>
<gene>
    <name evidence="6" type="ORF">GFB49_07775</name>
</gene>
<evidence type="ECO:0000256" key="3">
    <source>
        <dbReference type="ARBA" id="ARBA00022833"/>
    </source>
</evidence>
<proteinExistence type="inferred from homology"/>
<dbReference type="EMBL" id="WIBF01000003">
    <property type="protein sequence ID" value="MQQ08345.1"/>
    <property type="molecule type" value="Genomic_DNA"/>
</dbReference>
<name>A0A843YF95_9RHOB</name>
<comment type="similarity">
    <text evidence="1">Belongs to the Gfa family.</text>
</comment>
<dbReference type="InterPro" id="IPR011057">
    <property type="entry name" value="Mss4-like_sf"/>
</dbReference>
<sequence>MPKIKGSCLCGEVTYYSTAEEPTMTAVCHCPDCQKQSGSAFSTNVLVPISSVVFEGDCRKQYVVKGASGEDVTRNFCGNCGSPLTTELPAFNDLAAVKAGTMVDSSWVKPDIQIWCDNTKPWSKIDEDIKSAGANPG</sequence>
<dbReference type="Pfam" id="PF04828">
    <property type="entry name" value="GFA"/>
    <property type="match status" value="1"/>
</dbReference>
<reference evidence="6 7" key="1">
    <citation type="submission" date="2019-10" db="EMBL/GenBank/DDBJ databases">
        <title>Epibacterium sp. nov., isolated from seawater.</title>
        <authorList>
            <person name="Zhang X."/>
            <person name="Li N."/>
        </authorList>
    </citation>
    <scope>NUCLEOTIDE SEQUENCE [LARGE SCALE GENOMIC DNA]</scope>
    <source>
        <strain evidence="6 7">SM1979</strain>
    </source>
</reference>
<evidence type="ECO:0000313" key="7">
    <source>
        <dbReference type="Proteomes" id="UP000444174"/>
    </source>
</evidence>
<dbReference type="RefSeq" id="WP_153215284.1">
    <property type="nucleotide sequence ID" value="NZ_WIBF01000003.1"/>
</dbReference>
<dbReference type="AlphaFoldDB" id="A0A843YF95"/>
<evidence type="ECO:0000256" key="4">
    <source>
        <dbReference type="ARBA" id="ARBA00023239"/>
    </source>
</evidence>